<evidence type="ECO:0000313" key="1">
    <source>
        <dbReference type="EMBL" id="KAI9909426.1"/>
    </source>
</evidence>
<evidence type="ECO:0000313" key="2">
    <source>
        <dbReference type="Proteomes" id="UP001163321"/>
    </source>
</evidence>
<name>A0ACC0VVD7_9STRA</name>
<protein>
    <submittedName>
        <fullName evidence="1">Uncharacterized protein</fullName>
    </submittedName>
</protein>
<accession>A0ACC0VVD7</accession>
<organism evidence="1 2">
    <name type="scientific">Peronosclerospora sorghi</name>
    <dbReference type="NCBI Taxonomy" id="230839"/>
    <lineage>
        <taxon>Eukaryota</taxon>
        <taxon>Sar</taxon>
        <taxon>Stramenopiles</taxon>
        <taxon>Oomycota</taxon>
        <taxon>Peronosporomycetes</taxon>
        <taxon>Peronosporales</taxon>
        <taxon>Peronosporaceae</taxon>
        <taxon>Peronosclerospora</taxon>
    </lineage>
</organism>
<dbReference type="Proteomes" id="UP001163321">
    <property type="component" value="Chromosome 7"/>
</dbReference>
<dbReference type="EMBL" id="CM047586">
    <property type="protein sequence ID" value="KAI9909426.1"/>
    <property type="molecule type" value="Genomic_DNA"/>
</dbReference>
<proteinExistence type="predicted"/>
<comment type="caution">
    <text evidence="1">The sequence shown here is derived from an EMBL/GenBank/DDBJ whole genome shotgun (WGS) entry which is preliminary data.</text>
</comment>
<keyword evidence="2" id="KW-1185">Reference proteome</keyword>
<sequence>MKLTWCNLFKRSEWTRNVRWISRLSVEGNVFSSPMDGCGRENIPSHSHGLLKGAFSEMEKDEKQNSGVVPGYPDHGVLSCAECTSNTHFKEECRNVMVKKVVRPMYREGKTAPKNATESDSEIMKNKIMNAKSVKKMPIGSGNEKFTHLDIENRIIENDHVIQRLTLMGILLDARSTGRHIKDKKHMKQFLKQDEDKKDISLRIVNYSDADLEPTRRSTDRQSEDFFDNWIIAGWRC</sequence>
<gene>
    <name evidence="1" type="ORF">PsorP6_015227</name>
</gene>
<reference evidence="1 2" key="1">
    <citation type="journal article" date="2022" name="bioRxiv">
        <title>The genome of the oomycete Peronosclerospora sorghi, a cosmopolitan pathogen of maize and sorghum, is inflated with dispersed pseudogenes.</title>
        <authorList>
            <person name="Fletcher K."/>
            <person name="Martin F."/>
            <person name="Isakeit T."/>
            <person name="Cavanaugh K."/>
            <person name="Magill C."/>
            <person name="Michelmore R."/>
        </authorList>
    </citation>
    <scope>NUCLEOTIDE SEQUENCE [LARGE SCALE GENOMIC DNA]</scope>
    <source>
        <strain evidence="1">P6</strain>
    </source>
</reference>